<feature type="domain" description="Aminotransferase class I/classII large" evidence="10">
    <location>
        <begin position="47"/>
        <end position="394"/>
    </location>
</feature>
<evidence type="ECO:0000256" key="8">
    <source>
        <dbReference type="HAMAP-Rule" id="MF_01693"/>
    </source>
</evidence>
<dbReference type="InterPro" id="IPR022834">
    <property type="entry name" value="AONS_Proteobacteria"/>
</dbReference>
<dbReference type="AlphaFoldDB" id="A0A4S8FCS8"/>
<feature type="binding site" evidence="8">
    <location>
        <position position="139"/>
    </location>
    <ligand>
        <name>substrate</name>
    </ligand>
</feature>
<keyword evidence="5 8" id="KW-0093">Biotin biosynthesis</keyword>
<dbReference type="InterPro" id="IPR004839">
    <property type="entry name" value="Aminotransferase_I/II_large"/>
</dbReference>
<comment type="cofactor">
    <cofactor evidence="1 8 9">
        <name>pyridoxal 5'-phosphate</name>
        <dbReference type="ChEBI" id="CHEBI:597326"/>
    </cofactor>
</comment>
<keyword evidence="11" id="KW-0012">Acyltransferase</keyword>
<feature type="binding site" evidence="8">
    <location>
        <position position="27"/>
    </location>
    <ligand>
        <name>substrate</name>
    </ligand>
</feature>
<dbReference type="PANTHER" id="PTHR13693:SF100">
    <property type="entry name" value="8-AMINO-7-OXONONANOATE SYNTHASE"/>
    <property type="match status" value="1"/>
</dbReference>
<evidence type="ECO:0000256" key="6">
    <source>
        <dbReference type="ARBA" id="ARBA00022898"/>
    </source>
</evidence>
<feature type="binding site" evidence="8">
    <location>
        <position position="213"/>
    </location>
    <ligand>
        <name>pyridoxal 5'-phosphate</name>
        <dbReference type="ChEBI" id="CHEBI:597326"/>
    </ligand>
</feature>
<sequence length="412" mass="43782">MTPLATSSWLQALPKGLQQLSEQHLLRTRRQVAPAQGAHITVDGQRMLQFCSNDYLGLSQHPALVEAARQGALECGVGAGGSPMVNGHTAANAELEEALARYVQLPRALYFYAGFATNASVIAALVGAEDAIFSDALNHASLIDGCRLSRARIHRYAHADLRELERLLASNPQQRKLVVSDAVFSMDGDVADMTGLLALCEQYDALLMLDDAHGFGMRGPQGRGSLAAVGLSGANASARILYMGTLSKAAGVAGGFVAGSESLIEWLLQRTRSYTFATAAPGMLARALLVGLSVLEQGDGLRAHLQAQIVRLRQGLEPLLAATGWQLLPSDTPIQALVIGDNAQALQLMEVLRQRGIWVPAIRPPTVPEGTARLRIALSANHTDADVAQLIAALHAGVLAMQQDLRPEPAKP</sequence>
<dbReference type="HAMAP" id="MF_01693">
    <property type="entry name" value="BioF_aminotrans_2"/>
    <property type="match status" value="1"/>
</dbReference>
<evidence type="ECO:0000256" key="2">
    <source>
        <dbReference type="ARBA" id="ARBA00004746"/>
    </source>
</evidence>
<keyword evidence="4 8" id="KW-0808">Transferase</keyword>
<dbReference type="UniPathway" id="UPA00078"/>
<feature type="binding site" evidence="8">
    <location>
        <begin position="114"/>
        <end position="115"/>
    </location>
    <ligand>
        <name>pyridoxal 5'-phosphate</name>
        <dbReference type="ChEBI" id="CHEBI:597326"/>
    </ligand>
</feature>
<feature type="binding site" evidence="8">
    <location>
        <position position="366"/>
    </location>
    <ligand>
        <name>substrate</name>
    </ligand>
</feature>
<dbReference type="SUPFAM" id="SSF53383">
    <property type="entry name" value="PLP-dependent transferases"/>
    <property type="match status" value="1"/>
</dbReference>
<comment type="function">
    <text evidence="8">Catalyzes the decarboxylative condensation of pimeloyl-[acyl-carrier protein] and L-alanine to produce 8-amino-7-oxononanoate (AON), [acyl-carrier protein], and carbon dioxide.</text>
</comment>
<feature type="binding site" evidence="8">
    <location>
        <position position="185"/>
    </location>
    <ligand>
        <name>pyridoxal 5'-phosphate</name>
        <dbReference type="ChEBI" id="CHEBI:597326"/>
    </ligand>
</feature>
<dbReference type="Gene3D" id="3.90.1150.10">
    <property type="entry name" value="Aspartate Aminotransferase, domain 1"/>
    <property type="match status" value="1"/>
</dbReference>
<evidence type="ECO:0000256" key="5">
    <source>
        <dbReference type="ARBA" id="ARBA00022756"/>
    </source>
</evidence>
<dbReference type="CDD" id="cd06454">
    <property type="entry name" value="KBL_like"/>
    <property type="match status" value="1"/>
</dbReference>
<reference evidence="11 12" key="1">
    <citation type="journal article" date="2015" name="Antonie Van Leeuwenhoek">
        <title>Lampropedia puyangensis sp. nov., isolated from symptomatic bark of Populus ? euramericana canker and emended description of Lampropedia hyalina (Ehrenberg 1832) Lee et al. 2004.</title>
        <authorList>
            <person name="Li Y."/>
            <person name="Wang T."/>
            <person name="Piao C.G."/>
            <person name="Wang L.F."/>
            <person name="Tian G.Z."/>
            <person name="Zhu T.H."/>
            <person name="Guo M.W."/>
        </authorList>
    </citation>
    <scope>NUCLEOTIDE SEQUENCE [LARGE SCALE GENOMIC DNA]</scope>
    <source>
        <strain evidence="11 12">2-bin</strain>
    </source>
</reference>
<dbReference type="InterPro" id="IPR015421">
    <property type="entry name" value="PyrdxlP-dep_Trfase_major"/>
</dbReference>
<evidence type="ECO:0000313" key="12">
    <source>
        <dbReference type="Proteomes" id="UP000308917"/>
    </source>
</evidence>
<comment type="pathway">
    <text evidence="2 8">Cofactor biosynthesis; biotin biosynthesis.</text>
</comment>
<feature type="binding site" evidence="8">
    <location>
        <position position="245"/>
    </location>
    <ligand>
        <name>pyridoxal 5'-phosphate</name>
        <dbReference type="ChEBI" id="CHEBI:597326"/>
    </ligand>
</feature>
<dbReference type="Proteomes" id="UP000308917">
    <property type="component" value="Unassembled WGS sequence"/>
</dbReference>
<comment type="subunit">
    <text evidence="3 8">Homodimer.</text>
</comment>
<dbReference type="InterPro" id="IPR015422">
    <property type="entry name" value="PyrdxlP-dep_Trfase_small"/>
</dbReference>
<keyword evidence="12" id="KW-1185">Reference proteome</keyword>
<dbReference type="EMBL" id="STFG01000002">
    <property type="protein sequence ID" value="THU04404.1"/>
    <property type="molecule type" value="Genomic_DNA"/>
</dbReference>
<comment type="similarity">
    <text evidence="8">Belongs to the class-II pyridoxal-phosphate-dependent aminotransferase family. BioF subfamily.</text>
</comment>
<dbReference type="Pfam" id="PF00155">
    <property type="entry name" value="Aminotran_1_2"/>
    <property type="match status" value="1"/>
</dbReference>
<dbReference type="InterPro" id="IPR015424">
    <property type="entry name" value="PyrdxlP-dep_Trfase"/>
</dbReference>
<protein>
    <recommendedName>
        <fullName evidence="8">8-amino-7-oxononanoate synthase</fullName>
        <shortName evidence="8">AONS</shortName>
        <ecNumber evidence="8">2.3.1.47</ecNumber>
    </recommendedName>
    <alternativeName>
        <fullName evidence="8">7-keto-8-amino-pelargonic acid synthase</fullName>
        <shortName evidence="8">7-KAP synthase</shortName>
        <shortName evidence="8">KAPA synthase</shortName>
    </alternativeName>
    <alternativeName>
        <fullName evidence="8">8-amino-7-ketopelargonate synthase</fullName>
    </alternativeName>
</protein>
<dbReference type="PANTHER" id="PTHR13693">
    <property type="entry name" value="CLASS II AMINOTRANSFERASE/8-AMINO-7-OXONONANOATE SYNTHASE"/>
    <property type="match status" value="1"/>
</dbReference>
<feature type="modified residue" description="N6-(pyridoxal phosphate)lysine" evidence="8 9">
    <location>
        <position position="248"/>
    </location>
</feature>
<proteinExistence type="inferred from homology"/>
<dbReference type="OrthoDB" id="9807157at2"/>
<comment type="caution">
    <text evidence="11">The sequence shown here is derived from an EMBL/GenBank/DDBJ whole genome shotgun (WGS) entry which is preliminary data.</text>
</comment>
<dbReference type="Gene3D" id="3.40.640.10">
    <property type="entry name" value="Type I PLP-dependent aspartate aminotransferase-like (Major domain)"/>
    <property type="match status" value="1"/>
</dbReference>
<accession>A0A4S8FCS8</accession>
<evidence type="ECO:0000256" key="7">
    <source>
        <dbReference type="ARBA" id="ARBA00047715"/>
    </source>
</evidence>
<dbReference type="InterPro" id="IPR050087">
    <property type="entry name" value="AON_synthase_class-II"/>
</dbReference>
<evidence type="ECO:0000313" key="11">
    <source>
        <dbReference type="EMBL" id="THU04404.1"/>
    </source>
</evidence>
<evidence type="ECO:0000256" key="1">
    <source>
        <dbReference type="ARBA" id="ARBA00001933"/>
    </source>
</evidence>
<dbReference type="InterPro" id="IPR004723">
    <property type="entry name" value="AONS_Archaea/Proteobacteria"/>
</dbReference>
<dbReference type="NCBIfam" id="TIGR00858">
    <property type="entry name" value="bioF"/>
    <property type="match status" value="1"/>
</dbReference>
<evidence type="ECO:0000256" key="9">
    <source>
        <dbReference type="PIRSR" id="PIRSR604723-51"/>
    </source>
</evidence>
<organism evidence="11 12">
    <name type="scientific">Lampropedia puyangensis</name>
    <dbReference type="NCBI Taxonomy" id="1330072"/>
    <lineage>
        <taxon>Bacteria</taxon>
        <taxon>Pseudomonadati</taxon>
        <taxon>Pseudomonadota</taxon>
        <taxon>Betaproteobacteria</taxon>
        <taxon>Burkholderiales</taxon>
        <taxon>Comamonadaceae</taxon>
        <taxon>Lampropedia</taxon>
    </lineage>
</organism>
<evidence type="ECO:0000256" key="3">
    <source>
        <dbReference type="ARBA" id="ARBA00011738"/>
    </source>
</evidence>
<gene>
    <name evidence="8 11" type="primary">bioF</name>
    <name evidence="11" type="ORF">E9531_03125</name>
</gene>
<dbReference type="EC" id="2.3.1.47" evidence="8"/>
<evidence type="ECO:0000256" key="4">
    <source>
        <dbReference type="ARBA" id="ARBA00022679"/>
    </source>
</evidence>
<dbReference type="GO" id="GO:0009102">
    <property type="term" value="P:biotin biosynthetic process"/>
    <property type="evidence" value="ECO:0007669"/>
    <property type="project" value="UniProtKB-UniRule"/>
</dbReference>
<dbReference type="RefSeq" id="WP_136572299.1">
    <property type="nucleotide sequence ID" value="NZ_STFG01000002.1"/>
</dbReference>
<name>A0A4S8FCS8_9BURK</name>
<dbReference type="GO" id="GO:0030170">
    <property type="term" value="F:pyridoxal phosphate binding"/>
    <property type="evidence" value="ECO:0007669"/>
    <property type="project" value="UniProtKB-UniRule"/>
</dbReference>
<evidence type="ECO:0000259" key="10">
    <source>
        <dbReference type="Pfam" id="PF00155"/>
    </source>
</evidence>
<dbReference type="GO" id="GO:0008710">
    <property type="term" value="F:8-amino-7-oxononanoate synthase activity"/>
    <property type="evidence" value="ECO:0007669"/>
    <property type="project" value="UniProtKB-UniRule"/>
</dbReference>
<keyword evidence="6 8" id="KW-0663">Pyridoxal phosphate</keyword>
<comment type="catalytic activity">
    <reaction evidence="7 8">
        <text>6-carboxyhexanoyl-[ACP] + L-alanine + H(+) = (8S)-8-amino-7-oxononanoate + holo-[ACP] + CO2</text>
        <dbReference type="Rhea" id="RHEA:42288"/>
        <dbReference type="Rhea" id="RHEA-COMP:9685"/>
        <dbReference type="Rhea" id="RHEA-COMP:9955"/>
        <dbReference type="ChEBI" id="CHEBI:15378"/>
        <dbReference type="ChEBI" id="CHEBI:16526"/>
        <dbReference type="ChEBI" id="CHEBI:57972"/>
        <dbReference type="ChEBI" id="CHEBI:64479"/>
        <dbReference type="ChEBI" id="CHEBI:78846"/>
        <dbReference type="ChEBI" id="CHEBI:149468"/>
        <dbReference type="EC" id="2.3.1.47"/>
    </reaction>
</comment>